<evidence type="ECO:0000256" key="6">
    <source>
        <dbReference type="ARBA" id="ARBA00023136"/>
    </source>
</evidence>
<feature type="transmembrane region" description="Helical" evidence="11">
    <location>
        <begin position="207"/>
        <end position="224"/>
    </location>
</feature>
<keyword evidence="14" id="KW-1185">Reference proteome</keyword>
<dbReference type="PRINTS" id="PR00237">
    <property type="entry name" value="GPCRRHODOPSN"/>
</dbReference>
<evidence type="ECO:0000313" key="13">
    <source>
        <dbReference type="EMBL" id="RMX37660.1"/>
    </source>
</evidence>
<dbReference type="PANTHER" id="PTHR24228">
    <property type="entry name" value="B2 BRADYKININ RECEPTOR/ANGIOTENSIN II RECEPTOR"/>
    <property type="match status" value="1"/>
</dbReference>
<dbReference type="GO" id="GO:0004930">
    <property type="term" value="F:G protein-coupled receptor activity"/>
    <property type="evidence" value="ECO:0007669"/>
    <property type="project" value="UniProtKB-KW"/>
</dbReference>
<dbReference type="PANTHER" id="PTHR24228:SF59">
    <property type="entry name" value="NEUROPEPTIDE RECEPTOR 15"/>
    <property type="match status" value="1"/>
</dbReference>
<dbReference type="OrthoDB" id="10044919at2759"/>
<feature type="region of interest" description="Disordered" evidence="10">
    <location>
        <begin position="373"/>
        <end position="401"/>
    </location>
</feature>
<comment type="subcellular location">
    <subcellularLocation>
        <location evidence="1">Cell membrane</location>
        <topology evidence="1">Multi-pass membrane protein</topology>
    </subcellularLocation>
</comment>
<protein>
    <recommendedName>
        <fullName evidence="12">G-protein coupled receptors family 1 profile domain-containing protein</fullName>
    </recommendedName>
</protein>
<feature type="domain" description="G-protein coupled receptors family 1 profile" evidence="12">
    <location>
        <begin position="451"/>
        <end position="698"/>
    </location>
</feature>
<feature type="transmembrane region" description="Helical" evidence="11">
    <location>
        <begin position="280"/>
        <end position="302"/>
    </location>
</feature>
<keyword evidence="7 9" id="KW-0675">Receptor</keyword>
<proteinExistence type="inferred from homology"/>
<feature type="transmembrane region" description="Helical" evidence="11">
    <location>
        <begin position="508"/>
        <end position="530"/>
    </location>
</feature>
<evidence type="ECO:0000256" key="7">
    <source>
        <dbReference type="ARBA" id="ARBA00023170"/>
    </source>
</evidence>
<evidence type="ECO:0000256" key="9">
    <source>
        <dbReference type="RuleBase" id="RU000688"/>
    </source>
</evidence>
<feature type="transmembrane region" description="Helical" evidence="11">
    <location>
        <begin position="72"/>
        <end position="97"/>
    </location>
</feature>
<comment type="caution">
    <text evidence="13">The sequence shown here is derived from an EMBL/GenBank/DDBJ whole genome shotgun (WGS) entry which is preliminary data.</text>
</comment>
<dbReference type="InterPro" id="IPR017452">
    <property type="entry name" value="GPCR_Rhodpsn_7TM"/>
</dbReference>
<dbReference type="EMBL" id="RCHS01004089">
    <property type="protein sequence ID" value="RMX37660.1"/>
    <property type="molecule type" value="Genomic_DNA"/>
</dbReference>
<evidence type="ECO:0000256" key="8">
    <source>
        <dbReference type="ARBA" id="ARBA00023224"/>
    </source>
</evidence>
<evidence type="ECO:0000313" key="14">
    <source>
        <dbReference type="Proteomes" id="UP000275408"/>
    </source>
</evidence>
<keyword evidence="6 11" id="KW-0472">Membrane</keyword>
<feature type="compositionally biased region" description="Polar residues" evidence="10">
    <location>
        <begin position="387"/>
        <end position="401"/>
    </location>
</feature>
<feature type="transmembrane region" description="Helical" evidence="11">
    <location>
        <begin position="551"/>
        <end position="572"/>
    </location>
</feature>
<reference evidence="13 14" key="1">
    <citation type="journal article" date="2018" name="Sci. Rep.">
        <title>Comparative analysis of the Pocillopora damicornis genome highlights role of immune system in coral evolution.</title>
        <authorList>
            <person name="Cunning R."/>
            <person name="Bay R.A."/>
            <person name="Gillette P."/>
            <person name="Baker A.C."/>
            <person name="Traylor-Knowles N."/>
        </authorList>
    </citation>
    <scope>NUCLEOTIDE SEQUENCE [LARGE SCALE GENOMIC DNA]</scope>
    <source>
        <strain evidence="13">RSMAS</strain>
        <tissue evidence="13">Whole animal</tissue>
    </source>
</reference>
<feature type="domain" description="G-protein coupled receptors family 1 profile" evidence="12">
    <location>
        <begin position="52"/>
        <end position="299"/>
    </location>
</feature>
<comment type="similarity">
    <text evidence="9">Belongs to the G-protein coupled receptor 1 family.</text>
</comment>
<feature type="transmembrane region" description="Helical" evidence="11">
    <location>
        <begin position="152"/>
        <end position="172"/>
    </location>
</feature>
<evidence type="ECO:0000256" key="5">
    <source>
        <dbReference type="ARBA" id="ARBA00023040"/>
    </source>
</evidence>
<accession>A0A3M6T8D8</accession>
<feature type="transmembrane region" description="Helical" evidence="11">
    <location>
        <begin position="33"/>
        <end position="60"/>
    </location>
</feature>
<feature type="transmembrane region" description="Helical" evidence="11">
    <location>
        <begin position="592"/>
        <end position="617"/>
    </location>
</feature>
<keyword evidence="8 9" id="KW-0807">Transducer</keyword>
<evidence type="ECO:0000256" key="10">
    <source>
        <dbReference type="SAM" id="MobiDB-lite"/>
    </source>
</evidence>
<feature type="transmembrane region" description="Helical" evidence="11">
    <location>
        <begin position="645"/>
        <end position="666"/>
    </location>
</feature>
<sequence length="723" mass="81642">MSTTSSVDCDRFEMTRHEYEEKLSSEFQTRQTFLVVIETLICLVITGVSILGNGLVFVAVYRNPRLRKPSNLYIISLAVSDLILSAVAMPFTCVSAMVGNWMFGAALCWFQASLATMLGTTSLMNMALIAANRFLKVVYPNMHRKLVSVKTILISIAFAWCFTSAIPVSFYITNVHNVFHPGHIVCLFDFSSASYTLIVLIGVFEAFIPYQVIFICYFKVWRFVKRHTSHMSSSNVNAEDVHLNRLLSCIVVSFTICYTPFLVIILIESFHEHFYIPRQVYFFGTVMVGLGSCVNPVIYGILNKDFRQEFNSICRIRRRNCMVDSKENHKFDLGVQGNPRSTKNSSHRLKKRVEDSAHTQAKQLPKALQLNDVSAQTGHDAPDTSKVDSTQDGSRYSTDSCNYPVTPILGGHEHIEARPPDPINVLQTRQTFLVVIETLICLVITGVSVLGNGLVFVAVYRNPRLRKPFNLYTISLAVSDLTLSAVAMPFTCVSAMVGNWMFGATLCWFQASLATMLGTTSLMNMALIAANRFLKVVYPNMHRKLVSVKTILISIAFAWCFTGAIPVSFYITNVHNVFHPGHIVCLFDFSSASYTLIALIGVFEAFIPYQVIFICYFKVWRFVKRHTSHMSSSNVNAEDVHLNRLLSCIVVSFTICYTPFLVIILIESFHEHFPIPRQVYFFGSVTVGLGSCFNPVIYGILNKDFREEFNSLCRIRRRVEPQE</sequence>
<dbReference type="Proteomes" id="UP000275408">
    <property type="component" value="Unassembled WGS sequence"/>
</dbReference>
<evidence type="ECO:0000256" key="11">
    <source>
        <dbReference type="SAM" id="Phobius"/>
    </source>
</evidence>
<dbReference type="InterPro" id="IPR000276">
    <property type="entry name" value="GPCR_Rhodpsn"/>
</dbReference>
<keyword evidence="4 11" id="KW-1133">Transmembrane helix</keyword>
<dbReference type="Pfam" id="PF00001">
    <property type="entry name" value="7tm_1"/>
    <property type="match status" value="2"/>
</dbReference>
<keyword evidence="2" id="KW-1003">Cell membrane</keyword>
<organism evidence="13 14">
    <name type="scientific">Pocillopora damicornis</name>
    <name type="common">Cauliflower coral</name>
    <name type="synonym">Millepora damicornis</name>
    <dbReference type="NCBI Taxonomy" id="46731"/>
    <lineage>
        <taxon>Eukaryota</taxon>
        <taxon>Metazoa</taxon>
        <taxon>Cnidaria</taxon>
        <taxon>Anthozoa</taxon>
        <taxon>Hexacorallia</taxon>
        <taxon>Scleractinia</taxon>
        <taxon>Astrocoeniina</taxon>
        <taxon>Pocilloporidae</taxon>
        <taxon>Pocillopora</taxon>
    </lineage>
</organism>
<dbReference type="Gene3D" id="1.20.1070.10">
    <property type="entry name" value="Rhodopsin 7-helix transmembrane proteins"/>
    <property type="match status" value="2"/>
</dbReference>
<feature type="transmembrane region" description="Helical" evidence="11">
    <location>
        <begin position="244"/>
        <end position="268"/>
    </location>
</feature>
<feature type="transmembrane region" description="Helical" evidence="11">
    <location>
        <begin position="432"/>
        <end position="460"/>
    </location>
</feature>
<evidence type="ECO:0000259" key="12">
    <source>
        <dbReference type="PROSITE" id="PS50262"/>
    </source>
</evidence>
<feature type="region of interest" description="Disordered" evidence="10">
    <location>
        <begin position="332"/>
        <end position="356"/>
    </location>
</feature>
<dbReference type="PROSITE" id="PS00237">
    <property type="entry name" value="G_PROTEIN_RECEP_F1_1"/>
    <property type="match status" value="2"/>
</dbReference>
<evidence type="ECO:0000256" key="3">
    <source>
        <dbReference type="ARBA" id="ARBA00022692"/>
    </source>
</evidence>
<dbReference type="PROSITE" id="PS50262">
    <property type="entry name" value="G_PROTEIN_RECEP_F1_2"/>
    <property type="match status" value="2"/>
</dbReference>
<evidence type="ECO:0000256" key="1">
    <source>
        <dbReference type="ARBA" id="ARBA00004651"/>
    </source>
</evidence>
<keyword evidence="3 9" id="KW-0812">Transmembrane</keyword>
<gene>
    <name evidence="13" type="ORF">pdam_00004297</name>
</gene>
<keyword evidence="5 9" id="KW-0297">G-protein coupled receptor</keyword>
<evidence type="ECO:0000256" key="2">
    <source>
        <dbReference type="ARBA" id="ARBA00022475"/>
    </source>
</evidence>
<dbReference type="SUPFAM" id="SSF81321">
    <property type="entry name" value="Family A G protein-coupled receptor-like"/>
    <property type="match status" value="2"/>
</dbReference>
<dbReference type="CDD" id="cd14967">
    <property type="entry name" value="7tmA_amine_R-like"/>
    <property type="match status" value="2"/>
</dbReference>
<feature type="transmembrane region" description="Helical" evidence="11">
    <location>
        <begin position="109"/>
        <end position="131"/>
    </location>
</feature>
<feature type="transmembrane region" description="Helical" evidence="11">
    <location>
        <begin position="678"/>
        <end position="701"/>
    </location>
</feature>
<evidence type="ECO:0000256" key="4">
    <source>
        <dbReference type="ARBA" id="ARBA00022989"/>
    </source>
</evidence>
<dbReference type="SMART" id="SM01381">
    <property type="entry name" value="7TM_GPCR_Srsx"/>
    <property type="match status" value="1"/>
</dbReference>
<dbReference type="GO" id="GO:0005886">
    <property type="term" value="C:plasma membrane"/>
    <property type="evidence" value="ECO:0007669"/>
    <property type="project" value="UniProtKB-SubCell"/>
</dbReference>
<name>A0A3M6T8D8_POCDA</name>
<dbReference type="AlphaFoldDB" id="A0A3M6T8D8"/>